<dbReference type="GO" id="GO:0005576">
    <property type="term" value="C:extracellular region"/>
    <property type="evidence" value="ECO:0007669"/>
    <property type="project" value="UniProtKB-SubCell"/>
</dbReference>
<dbReference type="PANTHER" id="PTHR11475">
    <property type="entry name" value="OXIDASE/PEROXIDASE"/>
    <property type="match status" value="1"/>
</dbReference>
<evidence type="ECO:0000256" key="2">
    <source>
        <dbReference type="ARBA" id="ARBA00022525"/>
    </source>
</evidence>
<dbReference type="InterPro" id="IPR010255">
    <property type="entry name" value="Haem_peroxidase_sf"/>
</dbReference>
<accession>A0A1D1UHG6</accession>
<keyword evidence="3" id="KW-0560">Oxidoreductase</keyword>
<dbReference type="CDD" id="cd09823">
    <property type="entry name" value="peroxinectin_like"/>
    <property type="match status" value="1"/>
</dbReference>
<organism evidence="7 8">
    <name type="scientific">Ramazzottius varieornatus</name>
    <name type="common">Water bear</name>
    <name type="synonym">Tardigrade</name>
    <dbReference type="NCBI Taxonomy" id="947166"/>
    <lineage>
        <taxon>Eukaryota</taxon>
        <taxon>Metazoa</taxon>
        <taxon>Ecdysozoa</taxon>
        <taxon>Tardigrada</taxon>
        <taxon>Eutardigrada</taxon>
        <taxon>Parachela</taxon>
        <taxon>Hypsibioidea</taxon>
        <taxon>Ramazzottiidae</taxon>
        <taxon>Ramazzottius</taxon>
    </lineage>
</organism>
<evidence type="ECO:0008006" key="9">
    <source>
        <dbReference type="Google" id="ProtNLM"/>
    </source>
</evidence>
<gene>
    <name evidence="7" type="primary">RvY_01743-1</name>
    <name evidence="7" type="synonym">RvY_01743.1</name>
    <name evidence="7" type="ORF">RvY_01743</name>
</gene>
<dbReference type="AlphaFoldDB" id="A0A1D1UHG6"/>
<keyword evidence="4 6" id="KW-0732">Signal</keyword>
<dbReference type="GO" id="GO:0006979">
    <property type="term" value="P:response to oxidative stress"/>
    <property type="evidence" value="ECO:0007669"/>
    <property type="project" value="InterPro"/>
</dbReference>
<dbReference type="PANTHER" id="PTHR11475:SF134">
    <property type="entry name" value="LD42267P"/>
    <property type="match status" value="1"/>
</dbReference>
<keyword evidence="8" id="KW-1185">Reference proteome</keyword>
<feature type="chain" id="PRO_5008897235" description="Peroxidase" evidence="6">
    <location>
        <begin position="31"/>
        <end position="781"/>
    </location>
</feature>
<comment type="caution">
    <text evidence="7">The sequence shown here is derived from an EMBL/GenBank/DDBJ whole genome shotgun (WGS) entry which is preliminary data.</text>
</comment>
<evidence type="ECO:0000313" key="8">
    <source>
        <dbReference type="Proteomes" id="UP000186922"/>
    </source>
</evidence>
<dbReference type="OrthoDB" id="823504at2759"/>
<dbReference type="GO" id="GO:0020037">
    <property type="term" value="F:heme binding"/>
    <property type="evidence" value="ECO:0007669"/>
    <property type="project" value="InterPro"/>
</dbReference>
<proteinExistence type="predicted"/>
<dbReference type="Proteomes" id="UP000186922">
    <property type="component" value="Unassembled WGS sequence"/>
</dbReference>
<name>A0A1D1UHG6_RAMVA</name>
<evidence type="ECO:0000313" key="7">
    <source>
        <dbReference type="EMBL" id="GAU89159.1"/>
    </source>
</evidence>
<feature type="binding site" description="axial binding residue" evidence="5">
    <location>
        <position position="536"/>
    </location>
    <ligand>
        <name>heme b</name>
        <dbReference type="ChEBI" id="CHEBI:60344"/>
    </ligand>
    <ligandPart>
        <name>Fe</name>
        <dbReference type="ChEBI" id="CHEBI:18248"/>
    </ligandPart>
</feature>
<keyword evidence="5" id="KW-0479">Metal-binding</keyword>
<protein>
    <recommendedName>
        <fullName evidence="9">Peroxidase</fullName>
    </recommendedName>
</protein>
<dbReference type="PRINTS" id="PR00457">
    <property type="entry name" value="ANPEROXIDASE"/>
</dbReference>
<dbReference type="EMBL" id="BDGG01000001">
    <property type="protein sequence ID" value="GAU89159.1"/>
    <property type="molecule type" value="Genomic_DNA"/>
</dbReference>
<reference evidence="7 8" key="1">
    <citation type="journal article" date="2016" name="Nat. Commun.">
        <title>Extremotolerant tardigrade genome and improved radiotolerance of human cultured cells by tardigrade-unique protein.</title>
        <authorList>
            <person name="Hashimoto T."/>
            <person name="Horikawa D.D."/>
            <person name="Saito Y."/>
            <person name="Kuwahara H."/>
            <person name="Kozuka-Hata H."/>
            <person name="Shin-I T."/>
            <person name="Minakuchi Y."/>
            <person name="Ohishi K."/>
            <person name="Motoyama A."/>
            <person name="Aizu T."/>
            <person name="Enomoto A."/>
            <person name="Kondo K."/>
            <person name="Tanaka S."/>
            <person name="Hara Y."/>
            <person name="Koshikawa S."/>
            <person name="Sagara H."/>
            <person name="Miura T."/>
            <person name="Yokobori S."/>
            <person name="Miyagawa K."/>
            <person name="Suzuki Y."/>
            <person name="Kubo T."/>
            <person name="Oyama M."/>
            <person name="Kohara Y."/>
            <person name="Fujiyama A."/>
            <person name="Arakawa K."/>
            <person name="Katayama T."/>
            <person name="Toyoda A."/>
            <person name="Kunieda T."/>
        </authorList>
    </citation>
    <scope>NUCLEOTIDE SEQUENCE [LARGE SCALE GENOMIC DNA]</scope>
    <source>
        <strain evidence="7 8">YOKOZUNA-1</strain>
    </source>
</reference>
<dbReference type="STRING" id="947166.A0A1D1UHG6"/>
<dbReference type="Gene3D" id="1.10.640.10">
    <property type="entry name" value="Haem peroxidase domain superfamily, animal type"/>
    <property type="match status" value="1"/>
</dbReference>
<dbReference type="GO" id="GO:0046872">
    <property type="term" value="F:metal ion binding"/>
    <property type="evidence" value="ECO:0007669"/>
    <property type="project" value="UniProtKB-KW"/>
</dbReference>
<keyword evidence="5" id="KW-0408">Iron</keyword>
<evidence type="ECO:0000256" key="4">
    <source>
        <dbReference type="ARBA" id="ARBA00022729"/>
    </source>
</evidence>
<dbReference type="GO" id="GO:0004601">
    <property type="term" value="F:peroxidase activity"/>
    <property type="evidence" value="ECO:0007669"/>
    <property type="project" value="UniProtKB-KW"/>
</dbReference>
<keyword evidence="5" id="KW-0349">Heme</keyword>
<sequence>MEDLMKARLCYGRCWHLLLLLLHLIIDSRAECPYFASLRVERSTGNRWRFQQSDFTSDSISDRFPNISDDEIIQLVNSGRDRAENLFGVSLGARSLLPFSSSDEVSKRNFKRPLNVTEYPVIGRNDSAWGLGKYGFLLEKTVPISQRAVVLLDITKGLTESRHLNRGTRQFLDDITGLSVPQFRTICPVPKERPAVSLDDPFNSPNPPDCVHNKYQGINGHCNNVAWLNRGKDSTIYRRLLEANYADGVADVRVSATGQKLPSARSVSLEVFDNLEGPGVDLSALNAHFGQFLAHDMISSPSSKTADGQIPKCCGDSGKAIHPDCLPIEIPPNDQISRQHGRTCMEFVRTLPGVRPGCTLGPREQINQNTHFIDASTIYGSNDQEASAVRSFEGGQLKNIRPFPQSPHFSILTGDASSCSGNGLVCFKGGDKRTNVQPGLTMMHTIWMRQHNRLASILSTVNSHWNDETLFQEARRILIAQLQHIVYSEFLPNFLGKDMMNSFGLTLLPRGLFHGYNISANPAVTSEFAVAGFRLHSTIPPVLALRNPADNSRVGVKPLRESWFHPFDLYSASYFSECAAGMIGAVYDKQDQHYADDVRNHLFQRFPEVIGLDMPAIDIQRGRDHGLQPYVKYRALCQLRVPKSFRDLKKMNIMPAEVVDRLATAYRSVEDVDLYVGGTVENHVAGGRVGPTFGCIIGEQFYRSRTGDRFWYENDLPLISALLQAQVDEIRKSSFAQVMCSNVDGLQNIQPKILLVADSGDNQQVPCSSLPDIDFSIWRDA</sequence>
<dbReference type="InterPro" id="IPR037120">
    <property type="entry name" value="Haem_peroxidase_sf_animal"/>
</dbReference>
<evidence type="ECO:0000256" key="6">
    <source>
        <dbReference type="SAM" id="SignalP"/>
    </source>
</evidence>
<dbReference type="FunFam" id="1.10.640.10:FF:000003">
    <property type="entry name" value="chorion peroxidase"/>
    <property type="match status" value="1"/>
</dbReference>
<dbReference type="InterPro" id="IPR019791">
    <property type="entry name" value="Haem_peroxidase_animal"/>
</dbReference>
<keyword evidence="2" id="KW-0964">Secreted</keyword>
<evidence type="ECO:0000256" key="3">
    <source>
        <dbReference type="ARBA" id="ARBA00022559"/>
    </source>
</evidence>
<dbReference type="SUPFAM" id="SSF48113">
    <property type="entry name" value="Heme-dependent peroxidases"/>
    <property type="match status" value="1"/>
</dbReference>
<keyword evidence="3" id="KW-0575">Peroxidase</keyword>
<evidence type="ECO:0000256" key="1">
    <source>
        <dbReference type="ARBA" id="ARBA00004613"/>
    </source>
</evidence>
<evidence type="ECO:0000256" key="5">
    <source>
        <dbReference type="PIRSR" id="PIRSR619791-2"/>
    </source>
</evidence>
<feature type="signal peptide" evidence="6">
    <location>
        <begin position="1"/>
        <end position="30"/>
    </location>
</feature>
<comment type="subcellular location">
    <subcellularLocation>
        <location evidence="1">Secreted</location>
    </subcellularLocation>
</comment>
<dbReference type="PROSITE" id="PS50292">
    <property type="entry name" value="PEROXIDASE_3"/>
    <property type="match status" value="1"/>
</dbReference>
<dbReference type="Pfam" id="PF03098">
    <property type="entry name" value="An_peroxidase"/>
    <property type="match status" value="1"/>
</dbReference>